<keyword evidence="3" id="KW-0997">Cell inner membrane</keyword>
<dbReference type="GO" id="GO:0016887">
    <property type="term" value="F:ATP hydrolysis activity"/>
    <property type="evidence" value="ECO:0007669"/>
    <property type="project" value="InterPro"/>
</dbReference>
<dbReference type="InterPro" id="IPR003439">
    <property type="entry name" value="ABC_transporter-like_ATP-bd"/>
</dbReference>
<dbReference type="GO" id="GO:0005524">
    <property type="term" value="F:ATP binding"/>
    <property type="evidence" value="ECO:0007669"/>
    <property type="project" value="UniProtKB-KW"/>
</dbReference>
<evidence type="ECO:0000256" key="4">
    <source>
        <dbReference type="ARBA" id="ARBA00022741"/>
    </source>
</evidence>
<dbReference type="PANTHER" id="PTHR42781">
    <property type="entry name" value="SPERMIDINE/PUTRESCINE IMPORT ATP-BINDING PROTEIN POTA"/>
    <property type="match status" value="1"/>
</dbReference>
<dbReference type="Pfam" id="PF00005">
    <property type="entry name" value="ABC_tran"/>
    <property type="match status" value="1"/>
</dbReference>
<keyword evidence="1" id="KW-0813">Transport</keyword>
<dbReference type="Proteomes" id="UP000343317">
    <property type="component" value="Unassembled WGS sequence"/>
</dbReference>
<dbReference type="GO" id="GO:0015697">
    <property type="term" value="P:quaternary ammonium group transport"/>
    <property type="evidence" value="ECO:0007669"/>
    <property type="project" value="UniProtKB-ARBA"/>
</dbReference>
<evidence type="ECO:0000313" key="8">
    <source>
        <dbReference type="Proteomes" id="UP000343317"/>
    </source>
</evidence>
<organism evidence="7 8">
    <name type="scientific">Pandoraea horticolens</name>
    <dbReference type="NCBI Taxonomy" id="2508298"/>
    <lineage>
        <taxon>Bacteria</taxon>
        <taxon>Pseudomonadati</taxon>
        <taxon>Pseudomonadota</taxon>
        <taxon>Betaproteobacteria</taxon>
        <taxon>Burkholderiales</taxon>
        <taxon>Burkholderiaceae</taxon>
        <taxon>Pandoraea</taxon>
    </lineage>
</organism>
<dbReference type="InterPro" id="IPR003593">
    <property type="entry name" value="AAA+_ATPase"/>
</dbReference>
<dbReference type="SMART" id="SM00382">
    <property type="entry name" value="AAA"/>
    <property type="match status" value="1"/>
</dbReference>
<dbReference type="InterPro" id="IPR027417">
    <property type="entry name" value="P-loop_NTPase"/>
</dbReference>
<dbReference type="RefSeq" id="WP_150623890.1">
    <property type="nucleotide sequence ID" value="NZ_CABPSM010000022.1"/>
</dbReference>
<keyword evidence="2" id="KW-1003">Cell membrane</keyword>
<dbReference type="PROSITE" id="PS50893">
    <property type="entry name" value="ABC_TRANSPORTER_2"/>
    <property type="match status" value="1"/>
</dbReference>
<protein>
    <submittedName>
        <fullName evidence="7">Spermidine/putrescine ABC transporter ATPase</fullName>
    </submittedName>
</protein>
<reference evidence="7 8" key="1">
    <citation type="submission" date="2019-08" db="EMBL/GenBank/DDBJ databases">
        <authorList>
            <person name="Peeters C."/>
        </authorList>
    </citation>
    <scope>NUCLEOTIDE SEQUENCE [LARGE SCALE GENOMIC DNA]</scope>
    <source>
        <strain evidence="7 8">LMG 31112</strain>
    </source>
</reference>
<dbReference type="GO" id="GO:0022857">
    <property type="term" value="F:transmembrane transporter activity"/>
    <property type="evidence" value="ECO:0007669"/>
    <property type="project" value="InterPro"/>
</dbReference>
<keyword evidence="3" id="KW-0472">Membrane</keyword>
<evidence type="ECO:0000256" key="5">
    <source>
        <dbReference type="ARBA" id="ARBA00022840"/>
    </source>
</evidence>
<dbReference type="Gene3D" id="2.40.50.100">
    <property type="match status" value="1"/>
</dbReference>
<dbReference type="Gene3D" id="3.40.50.300">
    <property type="entry name" value="P-loop containing nucleotide triphosphate hydrolases"/>
    <property type="match status" value="1"/>
</dbReference>
<dbReference type="InterPro" id="IPR008995">
    <property type="entry name" value="Mo/tungstate-bd_C_term_dom"/>
</dbReference>
<gene>
    <name evidence="7" type="ORF">PHO31112_04898</name>
</gene>
<evidence type="ECO:0000256" key="2">
    <source>
        <dbReference type="ARBA" id="ARBA00022475"/>
    </source>
</evidence>
<evidence type="ECO:0000259" key="6">
    <source>
        <dbReference type="PROSITE" id="PS50893"/>
    </source>
</evidence>
<keyword evidence="4" id="KW-0547">Nucleotide-binding</keyword>
<feature type="domain" description="ABC transporter" evidence="6">
    <location>
        <begin position="6"/>
        <end position="236"/>
    </location>
</feature>
<evidence type="ECO:0000256" key="1">
    <source>
        <dbReference type="ARBA" id="ARBA00022448"/>
    </source>
</evidence>
<keyword evidence="5" id="KW-0067">ATP-binding</keyword>
<evidence type="ECO:0000313" key="7">
    <source>
        <dbReference type="EMBL" id="VVE54075.1"/>
    </source>
</evidence>
<dbReference type="SUPFAM" id="SSF50331">
    <property type="entry name" value="MOP-like"/>
    <property type="match status" value="1"/>
</dbReference>
<dbReference type="FunFam" id="3.40.50.300:FF:000425">
    <property type="entry name" value="Probable ABC transporter, ATP-binding subunit"/>
    <property type="match status" value="1"/>
</dbReference>
<dbReference type="AlphaFoldDB" id="A0A5E4Z0F6"/>
<dbReference type="InterPro" id="IPR017871">
    <property type="entry name" value="ABC_transporter-like_CS"/>
</dbReference>
<dbReference type="EMBL" id="CABPSM010000022">
    <property type="protein sequence ID" value="VVE54075.1"/>
    <property type="molecule type" value="Genomic_DNA"/>
</dbReference>
<accession>A0A5E4Z0F6</accession>
<sequence>MSTPYLRLEQLGKRFGDTVAVEGVDLSIEQGEFISLLGPSGCGKTTTLQMIAGFVAPSTGRILLEGRDLTPVPPEKRGLGIVFQSYALFPHMTVAQNVAFGLDMRRVDPARKQRRVQDALELVHLGQHAQRYPRELSGGQRQRVALARALVIAPPVLLLDEPLSNLDAKLREQMQDELRAIQRKVGTTTIMVTHDQAEALAISDRVVLLNAGRVVRIDTPHDVYEDPRATFAAHFIGQTNLITGHLDMHGGVAVLDAQGHRLAVSPAHAGPVLAGGARGAKGASGPATFSLRPERIRLTSATAGRLAGRVGQRSFHGNHWVLTVSTALGELRVLVSNDGVVAANDGEAVGLDWADDALRLVQEGA</sequence>
<dbReference type="SUPFAM" id="SSF52540">
    <property type="entry name" value="P-loop containing nucleoside triphosphate hydrolases"/>
    <property type="match status" value="1"/>
</dbReference>
<dbReference type="InterPro" id="IPR013611">
    <property type="entry name" value="Transp-assoc_OB_typ2"/>
</dbReference>
<dbReference type="InterPro" id="IPR050093">
    <property type="entry name" value="ABC_SmlMolc_Importer"/>
</dbReference>
<dbReference type="GO" id="GO:0043190">
    <property type="term" value="C:ATP-binding cassette (ABC) transporter complex"/>
    <property type="evidence" value="ECO:0007669"/>
    <property type="project" value="InterPro"/>
</dbReference>
<dbReference type="PROSITE" id="PS00211">
    <property type="entry name" value="ABC_TRANSPORTER_1"/>
    <property type="match status" value="1"/>
</dbReference>
<proteinExistence type="predicted"/>
<name>A0A5E4Z0F6_9BURK</name>
<keyword evidence="8" id="KW-1185">Reference proteome</keyword>
<dbReference type="PANTHER" id="PTHR42781:SF4">
    <property type="entry name" value="SPERMIDINE_PUTRESCINE IMPORT ATP-BINDING PROTEIN POTA"/>
    <property type="match status" value="1"/>
</dbReference>
<dbReference type="Pfam" id="PF08402">
    <property type="entry name" value="TOBE_2"/>
    <property type="match status" value="1"/>
</dbReference>
<evidence type="ECO:0000256" key="3">
    <source>
        <dbReference type="ARBA" id="ARBA00022519"/>
    </source>
</evidence>